<evidence type="ECO:0000313" key="1">
    <source>
        <dbReference type="EMBL" id="KAJ4442862.1"/>
    </source>
</evidence>
<protein>
    <submittedName>
        <fullName evidence="1">Uncharacterized protein</fullName>
    </submittedName>
</protein>
<accession>A0ABQ8TAM8</accession>
<reference evidence="1 2" key="1">
    <citation type="journal article" date="2022" name="Allergy">
        <title>Genome assembly and annotation of Periplaneta americana reveal a comprehensive cockroach allergen profile.</title>
        <authorList>
            <person name="Wang L."/>
            <person name="Xiong Q."/>
            <person name="Saelim N."/>
            <person name="Wang L."/>
            <person name="Nong W."/>
            <person name="Wan A.T."/>
            <person name="Shi M."/>
            <person name="Liu X."/>
            <person name="Cao Q."/>
            <person name="Hui J.H.L."/>
            <person name="Sookrung N."/>
            <person name="Leung T.F."/>
            <person name="Tungtrongchitr A."/>
            <person name="Tsui S.K.W."/>
        </authorList>
    </citation>
    <scope>NUCLEOTIDE SEQUENCE [LARGE SCALE GENOMIC DNA]</scope>
    <source>
        <strain evidence="1">PWHHKU_190912</strain>
    </source>
</reference>
<dbReference type="EMBL" id="JAJSOF020000013">
    <property type="protein sequence ID" value="KAJ4442862.1"/>
    <property type="molecule type" value="Genomic_DNA"/>
</dbReference>
<organism evidence="1 2">
    <name type="scientific">Periplaneta americana</name>
    <name type="common">American cockroach</name>
    <name type="synonym">Blatta americana</name>
    <dbReference type="NCBI Taxonomy" id="6978"/>
    <lineage>
        <taxon>Eukaryota</taxon>
        <taxon>Metazoa</taxon>
        <taxon>Ecdysozoa</taxon>
        <taxon>Arthropoda</taxon>
        <taxon>Hexapoda</taxon>
        <taxon>Insecta</taxon>
        <taxon>Pterygota</taxon>
        <taxon>Neoptera</taxon>
        <taxon>Polyneoptera</taxon>
        <taxon>Dictyoptera</taxon>
        <taxon>Blattodea</taxon>
        <taxon>Blattoidea</taxon>
        <taxon>Blattidae</taxon>
        <taxon>Blattinae</taxon>
        <taxon>Periplaneta</taxon>
    </lineage>
</organism>
<proteinExistence type="predicted"/>
<comment type="caution">
    <text evidence="1">The sequence shown here is derived from an EMBL/GenBank/DDBJ whole genome shotgun (WGS) entry which is preliminary data.</text>
</comment>
<sequence length="71" mass="7868">MAGLCEGGNEPAGSLKAIYIDVIRMDKKLSDERAFNIKSFSQRYCRPFAYVGVVSRFPPPAFIRQLVAGLT</sequence>
<gene>
    <name evidence="1" type="ORF">ANN_04455</name>
</gene>
<dbReference type="Proteomes" id="UP001148838">
    <property type="component" value="Unassembled WGS sequence"/>
</dbReference>
<name>A0ABQ8TAM8_PERAM</name>
<evidence type="ECO:0000313" key="2">
    <source>
        <dbReference type="Proteomes" id="UP001148838"/>
    </source>
</evidence>
<keyword evidence="2" id="KW-1185">Reference proteome</keyword>